<dbReference type="NCBIfam" id="TIGR00254">
    <property type="entry name" value="GGDEF"/>
    <property type="match status" value="1"/>
</dbReference>
<evidence type="ECO:0000256" key="1">
    <source>
        <dbReference type="SAM" id="MobiDB-lite"/>
    </source>
</evidence>
<organism evidence="4 5">
    <name type="scientific">Rhodoblastus sphagnicola</name>
    <dbReference type="NCBI Taxonomy" id="333368"/>
    <lineage>
        <taxon>Bacteria</taxon>
        <taxon>Pseudomonadati</taxon>
        <taxon>Pseudomonadota</taxon>
        <taxon>Alphaproteobacteria</taxon>
        <taxon>Hyphomicrobiales</taxon>
        <taxon>Rhodoblastaceae</taxon>
        <taxon>Rhodoblastus</taxon>
    </lineage>
</organism>
<dbReference type="Pfam" id="PF00990">
    <property type="entry name" value="GGDEF"/>
    <property type="match status" value="1"/>
</dbReference>
<dbReference type="InterPro" id="IPR050706">
    <property type="entry name" value="Cyclic-di-GMP_PDE-like"/>
</dbReference>
<keyword evidence="5" id="KW-1185">Reference proteome</keyword>
<dbReference type="AlphaFoldDB" id="A0A2S6N9M8"/>
<dbReference type="PROSITE" id="PS50887">
    <property type="entry name" value="GGDEF"/>
    <property type="match status" value="1"/>
</dbReference>
<dbReference type="Gene3D" id="3.30.70.270">
    <property type="match status" value="1"/>
</dbReference>
<evidence type="ECO:0000259" key="3">
    <source>
        <dbReference type="PROSITE" id="PS50887"/>
    </source>
</evidence>
<protein>
    <submittedName>
        <fullName evidence="4">GGDEF-domain containing protein</fullName>
    </submittedName>
</protein>
<dbReference type="PANTHER" id="PTHR33121">
    <property type="entry name" value="CYCLIC DI-GMP PHOSPHODIESTERASE PDEF"/>
    <property type="match status" value="1"/>
</dbReference>
<name>A0A2S6N9M8_9HYPH</name>
<dbReference type="InterPro" id="IPR035965">
    <property type="entry name" value="PAS-like_dom_sf"/>
</dbReference>
<dbReference type="EMBL" id="NHSJ01000060">
    <property type="protein sequence ID" value="PPQ31314.1"/>
    <property type="molecule type" value="Genomic_DNA"/>
</dbReference>
<comment type="caution">
    <text evidence="4">The sequence shown here is derived from an EMBL/GenBank/DDBJ whole genome shotgun (WGS) entry which is preliminary data.</text>
</comment>
<dbReference type="InterPro" id="IPR000160">
    <property type="entry name" value="GGDEF_dom"/>
</dbReference>
<feature type="domain" description="GGDEF" evidence="3">
    <location>
        <begin position="240"/>
        <end position="373"/>
    </location>
</feature>
<dbReference type="Proteomes" id="UP000239089">
    <property type="component" value="Unassembled WGS sequence"/>
</dbReference>
<dbReference type="InterPro" id="IPR043128">
    <property type="entry name" value="Rev_trsase/Diguanyl_cyclase"/>
</dbReference>
<dbReference type="SUPFAM" id="SSF55073">
    <property type="entry name" value="Nucleotide cyclase"/>
    <property type="match status" value="1"/>
</dbReference>
<gene>
    <name evidence="4" type="ORF">CCR94_09710</name>
</gene>
<feature type="region of interest" description="Disordered" evidence="1">
    <location>
        <begin position="30"/>
        <end position="76"/>
    </location>
</feature>
<dbReference type="SMART" id="SM00267">
    <property type="entry name" value="GGDEF"/>
    <property type="match status" value="1"/>
</dbReference>
<dbReference type="SMART" id="SM00052">
    <property type="entry name" value="EAL"/>
    <property type="match status" value="1"/>
</dbReference>
<dbReference type="Gene3D" id="3.20.20.450">
    <property type="entry name" value="EAL domain"/>
    <property type="match status" value="1"/>
</dbReference>
<proteinExistence type="predicted"/>
<dbReference type="Pfam" id="PF00563">
    <property type="entry name" value="EAL"/>
    <property type="match status" value="1"/>
</dbReference>
<dbReference type="PROSITE" id="PS50883">
    <property type="entry name" value="EAL"/>
    <property type="match status" value="1"/>
</dbReference>
<evidence type="ECO:0000313" key="5">
    <source>
        <dbReference type="Proteomes" id="UP000239089"/>
    </source>
</evidence>
<sequence>MPVQLRYLAARAPKKIAAETDADILRENVSKAERRLEPESSLASQPPLAPPPRPILAPAPPTEAAPALSSRPTVAPDPRRILDSIGEVVYDWDLRSDAINWGPNAASVFGISNVAPIATGRAFAECLSHDSESSRYEAIARSTATDSGKGVPFQICYGLIPPDSPREATVWIEDTGRWFAGSDGRPTRAHGLVRVITERYKQERRLAFKSRFDTLTGVLNRASLLEQIVQFYAQAAKKKQSFAALLVAIDNVFLLNRTYGYDIADQVIAGIAQRLRTNCRERDLVARYAGNKFAMVLENCDTAEMTAAAERLIEVVGGSPFETTAGPVPAGLRIGGAVAPRNGRAVHLLFQHAEEALDLARQPGAARLVAYEPSLAREDSRMKALKVSDEIVSALTDGRIVLAMQPLIDTRTGAPALYEGLMRLRRKDGALVSPSSILPTAEKSGLIQMVDHRILELGLKKLIEDPSLRLSVNVSGLTVRDPDFISRLRAHLGPFPELARRLMIEFTETCAIEDIEATVRAIAEIKKCGAKVAMDDFGAGHTSFKNLRRFAFDLVKIDGAFVQNLSRSADDRFFVKTLVDLARHVGLPVVAEWVEDAETAKILSDWGVDYLQGDYFAAATVPELDRRPAARN</sequence>
<dbReference type="SUPFAM" id="SSF141868">
    <property type="entry name" value="EAL domain-like"/>
    <property type="match status" value="1"/>
</dbReference>
<dbReference type="InterPro" id="IPR035919">
    <property type="entry name" value="EAL_sf"/>
</dbReference>
<dbReference type="Gene3D" id="3.30.450.20">
    <property type="entry name" value="PAS domain"/>
    <property type="match status" value="1"/>
</dbReference>
<feature type="compositionally biased region" description="Pro residues" evidence="1">
    <location>
        <begin position="47"/>
        <end position="63"/>
    </location>
</feature>
<reference evidence="4 5" key="1">
    <citation type="journal article" date="2018" name="Arch. Microbiol.">
        <title>New insights into the metabolic potential of the phototrophic purple bacterium Rhodopila globiformis DSM 161(T) from its draft genome sequence and evidence for a vanadium-dependent nitrogenase.</title>
        <authorList>
            <person name="Imhoff J.F."/>
            <person name="Rahn T."/>
            <person name="Kunzel S."/>
            <person name="Neulinger S.C."/>
        </authorList>
    </citation>
    <scope>NUCLEOTIDE SEQUENCE [LARGE SCALE GENOMIC DNA]</scope>
    <source>
        <strain evidence="4 5">DSM 16996</strain>
    </source>
</reference>
<dbReference type="CDD" id="cd01948">
    <property type="entry name" value="EAL"/>
    <property type="match status" value="1"/>
</dbReference>
<dbReference type="InterPro" id="IPR001633">
    <property type="entry name" value="EAL_dom"/>
</dbReference>
<evidence type="ECO:0000259" key="2">
    <source>
        <dbReference type="PROSITE" id="PS50883"/>
    </source>
</evidence>
<dbReference type="GO" id="GO:0071111">
    <property type="term" value="F:cyclic-guanylate-specific phosphodiesterase activity"/>
    <property type="evidence" value="ECO:0007669"/>
    <property type="project" value="InterPro"/>
</dbReference>
<dbReference type="CDD" id="cd01949">
    <property type="entry name" value="GGDEF"/>
    <property type="match status" value="1"/>
</dbReference>
<dbReference type="InterPro" id="IPR029787">
    <property type="entry name" value="Nucleotide_cyclase"/>
</dbReference>
<accession>A0A2S6N9M8</accession>
<dbReference type="PANTHER" id="PTHR33121:SF79">
    <property type="entry name" value="CYCLIC DI-GMP PHOSPHODIESTERASE PDED-RELATED"/>
    <property type="match status" value="1"/>
</dbReference>
<evidence type="ECO:0000313" key="4">
    <source>
        <dbReference type="EMBL" id="PPQ31314.1"/>
    </source>
</evidence>
<feature type="domain" description="EAL" evidence="2">
    <location>
        <begin position="384"/>
        <end position="632"/>
    </location>
</feature>
<dbReference type="SUPFAM" id="SSF55785">
    <property type="entry name" value="PYP-like sensor domain (PAS domain)"/>
    <property type="match status" value="1"/>
</dbReference>